<dbReference type="AlphaFoldDB" id="A0A4S8M3H7"/>
<organism evidence="1 2">
    <name type="scientific">Dendrothele bispora (strain CBS 962.96)</name>
    <dbReference type="NCBI Taxonomy" id="1314807"/>
    <lineage>
        <taxon>Eukaryota</taxon>
        <taxon>Fungi</taxon>
        <taxon>Dikarya</taxon>
        <taxon>Basidiomycota</taxon>
        <taxon>Agaricomycotina</taxon>
        <taxon>Agaricomycetes</taxon>
        <taxon>Agaricomycetidae</taxon>
        <taxon>Agaricales</taxon>
        <taxon>Agaricales incertae sedis</taxon>
        <taxon>Dendrothele</taxon>
    </lineage>
</organism>
<evidence type="ECO:0000313" key="1">
    <source>
        <dbReference type="EMBL" id="THU96709.1"/>
    </source>
</evidence>
<proteinExistence type="predicted"/>
<dbReference type="EMBL" id="ML179170">
    <property type="protein sequence ID" value="THU96709.1"/>
    <property type="molecule type" value="Genomic_DNA"/>
</dbReference>
<protein>
    <submittedName>
        <fullName evidence="1">Uncharacterized protein</fullName>
    </submittedName>
</protein>
<name>A0A4S8M3H7_DENBC</name>
<sequence>MRKLLATGLQGIPLVTVLKTLESILLMKYPTPPLARLFPFPGSRHPPQQIDIALHTSAIAQFPEDAYGTVLASAPAYPSTLPLSPPSFSSFPPSSHLFSPLLSPSTSIPFPIPADSQPGGSEATFVGVGRYPFRGF</sequence>
<accession>A0A4S8M3H7</accession>
<keyword evidence="2" id="KW-1185">Reference proteome</keyword>
<evidence type="ECO:0000313" key="2">
    <source>
        <dbReference type="Proteomes" id="UP000297245"/>
    </source>
</evidence>
<gene>
    <name evidence="1" type="ORF">K435DRAFT_858271</name>
</gene>
<dbReference type="Proteomes" id="UP000297245">
    <property type="component" value="Unassembled WGS sequence"/>
</dbReference>
<reference evidence="1 2" key="1">
    <citation type="journal article" date="2019" name="Nat. Ecol. Evol.">
        <title>Megaphylogeny resolves global patterns of mushroom evolution.</title>
        <authorList>
            <person name="Varga T."/>
            <person name="Krizsan K."/>
            <person name="Foldi C."/>
            <person name="Dima B."/>
            <person name="Sanchez-Garcia M."/>
            <person name="Sanchez-Ramirez S."/>
            <person name="Szollosi G.J."/>
            <person name="Szarkandi J.G."/>
            <person name="Papp V."/>
            <person name="Albert L."/>
            <person name="Andreopoulos W."/>
            <person name="Angelini C."/>
            <person name="Antonin V."/>
            <person name="Barry K.W."/>
            <person name="Bougher N.L."/>
            <person name="Buchanan P."/>
            <person name="Buyck B."/>
            <person name="Bense V."/>
            <person name="Catcheside P."/>
            <person name="Chovatia M."/>
            <person name="Cooper J."/>
            <person name="Damon W."/>
            <person name="Desjardin D."/>
            <person name="Finy P."/>
            <person name="Geml J."/>
            <person name="Haridas S."/>
            <person name="Hughes K."/>
            <person name="Justo A."/>
            <person name="Karasinski D."/>
            <person name="Kautmanova I."/>
            <person name="Kiss B."/>
            <person name="Kocsube S."/>
            <person name="Kotiranta H."/>
            <person name="LaButti K.M."/>
            <person name="Lechner B.E."/>
            <person name="Liimatainen K."/>
            <person name="Lipzen A."/>
            <person name="Lukacs Z."/>
            <person name="Mihaltcheva S."/>
            <person name="Morgado L.N."/>
            <person name="Niskanen T."/>
            <person name="Noordeloos M.E."/>
            <person name="Ohm R.A."/>
            <person name="Ortiz-Santana B."/>
            <person name="Ovrebo C."/>
            <person name="Racz N."/>
            <person name="Riley R."/>
            <person name="Savchenko A."/>
            <person name="Shiryaev A."/>
            <person name="Soop K."/>
            <person name="Spirin V."/>
            <person name="Szebenyi C."/>
            <person name="Tomsovsky M."/>
            <person name="Tulloss R.E."/>
            <person name="Uehling J."/>
            <person name="Grigoriev I.V."/>
            <person name="Vagvolgyi C."/>
            <person name="Papp T."/>
            <person name="Martin F.M."/>
            <person name="Miettinen O."/>
            <person name="Hibbett D.S."/>
            <person name="Nagy L.G."/>
        </authorList>
    </citation>
    <scope>NUCLEOTIDE SEQUENCE [LARGE SCALE GENOMIC DNA]</scope>
    <source>
        <strain evidence="1 2">CBS 962.96</strain>
    </source>
</reference>